<dbReference type="OrthoDB" id="21678at2759"/>
<keyword evidence="1" id="KW-0732">Signal</keyword>
<name>A0A6A5YXG7_9PLEO</name>
<evidence type="ECO:0000259" key="2">
    <source>
        <dbReference type="Pfam" id="PF13472"/>
    </source>
</evidence>
<feature type="non-terminal residue" evidence="3">
    <location>
        <position position="279"/>
    </location>
</feature>
<evidence type="ECO:0000313" key="3">
    <source>
        <dbReference type="EMBL" id="KAF2111855.1"/>
    </source>
</evidence>
<feature type="domain" description="SGNH hydrolase-type esterase" evidence="2">
    <location>
        <begin position="47"/>
        <end position="256"/>
    </location>
</feature>
<dbReference type="PANTHER" id="PTHR37981">
    <property type="entry name" value="LIPASE 2"/>
    <property type="match status" value="1"/>
</dbReference>
<dbReference type="Pfam" id="PF13472">
    <property type="entry name" value="Lipase_GDSL_2"/>
    <property type="match status" value="1"/>
</dbReference>
<dbReference type="AlphaFoldDB" id="A0A6A5YXG7"/>
<dbReference type="CDD" id="cd01823">
    <property type="entry name" value="SEST_like"/>
    <property type="match status" value="1"/>
</dbReference>
<gene>
    <name evidence="3" type="ORF">BDV96DRAFT_551621</name>
</gene>
<reference evidence="3" key="1">
    <citation type="journal article" date="2020" name="Stud. Mycol.">
        <title>101 Dothideomycetes genomes: a test case for predicting lifestyles and emergence of pathogens.</title>
        <authorList>
            <person name="Haridas S."/>
            <person name="Albert R."/>
            <person name="Binder M."/>
            <person name="Bloem J."/>
            <person name="Labutti K."/>
            <person name="Salamov A."/>
            <person name="Andreopoulos B."/>
            <person name="Baker S."/>
            <person name="Barry K."/>
            <person name="Bills G."/>
            <person name="Bluhm B."/>
            <person name="Cannon C."/>
            <person name="Castanera R."/>
            <person name="Culley D."/>
            <person name="Daum C."/>
            <person name="Ezra D."/>
            <person name="Gonzalez J."/>
            <person name="Henrissat B."/>
            <person name="Kuo A."/>
            <person name="Liang C."/>
            <person name="Lipzen A."/>
            <person name="Lutzoni F."/>
            <person name="Magnuson J."/>
            <person name="Mondo S."/>
            <person name="Nolan M."/>
            <person name="Ohm R."/>
            <person name="Pangilinan J."/>
            <person name="Park H.-J."/>
            <person name="Ramirez L."/>
            <person name="Alfaro M."/>
            <person name="Sun H."/>
            <person name="Tritt A."/>
            <person name="Yoshinaga Y."/>
            <person name="Zwiers L.-H."/>
            <person name="Turgeon B."/>
            <person name="Goodwin S."/>
            <person name="Spatafora J."/>
            <person name="Crous P."/>
            <person name="Grigoriev I."/>
        </authorList>
    </citation>
    <scope>NUCLEOTIDE SEQUENCE</scope>
    <source>
        <strain evidence="3">CBS 627.86</strain>
    </source>
</reference>
<keyword evidence="4" id="KW-1185">Reference proteome</keyword>
<dbReference type="PANTHER" id="PTHR37981:SF1">
    <property type="entry name" value="SGNH HYDROLASE-TYPE ESTERASE DOMAIN-CONTAINING PROTEIN"/>
    <property type="match status" value="1"/>
</dbReference>
<feature type="chain" id="PRO_5025490568" evidence="1">
    <location>
        <begin position="21"/>
        <end position="279"/>
    </location>
</feature>
<dbReference type="InterPro" id="IPR037460">
    <property type="entry name" value="SEST-like"/>
</dbReference>
<organism evidence="3 4">
    <name type="scientific">Lophiotrema nucula</name>
    <dbReference type="NCBI Taxonomy" id="690887"/>
    <lineage>
        <taxon>Eukaryota</taxon>
        <taxon>Fungi</taxon>
        <taxon>Dikarya</taxon>
        <taxon>Ascomycota</taxon>
        <taxon>Pezizomycotina</taxon>
        <taxon>Dothideomycetes</taxon>
        <taxon>Pleosporomycetidae</taxon>
        <taxon>Pleosporales</taxon>
        <taxon>Lophiotremataceae</taxon>
        <taxon>Lophiotrema</taxon>
    </lineage>
</organism>
<dbReference type="InterPro" id="IPR013830">
    <property type="entry name" value="SGNH_hydro"/>
</dbReference>
<dbReference type="GO" id="GO:0006629">
    <property type="term" value="P:lipid metabolic process"/>
    <property type="evidence" value="ECO:0007669"/>
    <property type="project" value="TreeGrafter"/>
</dbReference>
<dbReference type="EMBL" id="ML977333">
    <property type="protein sequence ID" value="KAF2111855.1"/>
    <property type="molecule type" value="Genomic_DNA"/>
</dbReference>
<sequence>MASHILILLGVSFFTVGISALPRSTSHNVRQEDLDPDDQSWIQNWAAVGDSYASGIGAGNNIDYSCSRYDNAYPNLINNDERLSGQQIFEFKACSGAVTNDVAKQVDALSSNQDAITVSSGGNDALLVSLLNECIYGWLISFSNCDKAIASSKNAITNDLPARLDNLYSKTKGKLSSQGAAYITGYSRFFDETTNECDSVTFWMILIPFAHREYLTQARRQQLNGLVDMMNSALRDAVSRAGDQFIFVEYDSPFGDFEGRYCEPGVKEPAPNRADLLFY</sequence>
<protein>
    <submittedName>
        <fullName evidence="3">SGNH hydrolase-type esterase domain-containing protein</fullName>
    </submittedName>
</protein>
<keyword evidence="3" id="KW-0378">Hydrolase</keyword>
<proteinExistence type="predicted"/>
<dbReference type="InterPro" id="IPR036514">
    <property type="entry name" value="SGNH_hydro_sf"/>
</dbReference>
<feature type="signal peptide" evidence="1">
    <location>
        <begin position="1"/>
        <end position="20"/>
    </location>
</feature>
<evidence type="ECO:0000256" key="1">
    <source>
        <dbReference type="SAM" id="SignalP"/>
    </source>
</evidence>
<evidence type="ECO:0000313" key="4">
    <source>
        <dbReference type="Proteomes" id="UP000799770"/>
    </source>
</evidence>
<dbReference type="SUPFAM" id="SSF52266">
    <property type="entry name" value="SGNH hydrolase"/>
    <property type="match status" value="1"/>
</dbReference>
<dbReference type="Gene3D" id="3.40.50.1110">
    <property type="entry name" value="SGNH hydrolase"/>
    <property type="match status" value="1"/>
</dbReference>
<accession>A0A6A5YXG7</accession>
<dbReference type="Proteomes" id="UP000799770">
    <property type="component" value="Unassembled WGS sequence"/>
</dbReference>
<dbReference type="GO" id="GO:0016788">
    <property type="term" value="F:hydrolase activity, acting on ester bonds"/>
    <property type="evidence" value="ECO:0007669"/>
    <property type="project" value="InterPro"/>
</dbReference>